<feature type="compositionally biased region" description="Polar residues" evidence="2">
    <location>
        <begin position="323"/>
        <end position="334"/>
    </location>
</feature>
<protein>
    <recommendedName>
        <fullName evidence="3">LysM domain-containing protein</fullName>
    </recommendedName>
</protein>
<dbReference type="PROSITE" id="PS51782">
    <property type="entry name" value="LYSM"/>
    <property type="match status" value="1"/>
</dbReference>
<evidence type="ECO:0000313" key="4">
    <source>
        <dbReference type="EMBL" id="KAL2612692.1"/>
    </source>
</evidence>
<feature type="compositionally biased region" description="Basic and acidic residues" evidence="2">
    <location>
        <begin position="353"/>
        <end position="366"/>
    </location>
</feature>
<dbReference type="Gene3D" id="2.60.40.150">
    <property type="entry name" value="C2 domain"/>
    <property type="match status" value="1"/>
</dbReference>
<dbReference type="PANTHER" id="PTHR36810:SF1">
    <property type="entry name" value="OS05G0232200 PROTEIN"/>
    <property type="match status" value="1"/>
</dbReference>
<feature type="domain" description="LysM" evidence="3">
    <location>
        <begin position="1013"/>
        <end position="1059"/>
    </location>
</feature>
<evidence type="ECO:0000256" key="1">
    <source>
        <dbReference type="SAM" id="Coils"/>
    </source>
</evidence>
<accession>A0ABD1XUR3</accession>
<keyword evidence="1" id="KW-0175">Coiled coil</keyword>
<evidence type="ECO:0000313" key="5">
    <source>
        <dbReference type="Proteomes" id="UP001605036"/>
    </source>
</evidence>
<comment type="caution">
    <text evidence="4">The sequence shown here is derived from an EMBL/GenBank/DDBJ whole genome shotgun (WGS) entry which is preliminary data.</text>
</comment>
<feature type="region of interest" description="Disordered" evidence="2">
    <location>
        <begin position="950"/>
        <end position="978"/>
    </location>
</feature>
<proteinExistence type="predicted"/>
<feature type="region of interest" description="Disordered" evidence="2">
    <location>
        <begin position="201"/>
        <end position="227"/>
    </location>
</feature>
<feature type="coiled-coil region" evidence="1">
    <location>
        <begin position="812"/>
        <end position="839"/>
    </location>
</feature>
<keyword evidence="5" id="KW-1185">Reference proteome</keyword>
<dbReference type="PANTHER" id="PTHR36810">
    <property type="entry name" value="BNACNNG47150D PROTEIN"/>
    <property type="match status" value="1"/>
</dbReference>
<sequence length="1060" mass="116709">MPGTIHVTVLEAVDLPAELKESPELVAVKVSLGSREFTTRYRRFETKSTGSWDSDFAFPVLNLKDKLGLALCDPEGKILTQCEVEVPSILQQGYREEYVELSAGGRLHLKLSFVLTDEERRIVNEMRIAAQRTKEKEQKDKMMVGRSNKLTKSIERAYDYKRKEDYCTDNGLRTIADNKEEHAGKPLDNWEVFSREKDKEVSPPAFALPQSPVSPALKPSSPVDTGKPVVEVNADRERCSKNKYISPCSLGEAVLHHSSLNQNNIIEGAIRTSSSDPCTPDISEMSSDSVTELVADSKALVVDSTKAPPSVLSPTDEQKENRPSSMTSVDSTCNVESQDDIVPCHAPEMEECMESRPMETRQEVKKVSANQGLSKSREENPFFPNRPPVDNLVEADSHATETPTRSVPKEKQLAALEVLPAKGNVTTFQELSILEEVAAAVRMSTLKERELARKMPRVKEVDRISSRSSPYMTETPFVVQNGIGEQIKTISSTLEVDSPKVCVCEYGEEVGILPAGDKSPKLRAPGVESKSVFLFSEGDSPKLRVQGVEHQSSNRRYSSIKPDEEVSRTEEEMKPLFSSSKGESPKVGLYQAEARQTGSPRLLRTASNSYEANGATIPKTHLSSLETGSPRLSHTLAKMEKSPGLLARLLSDDCTGAEEEEGPVLRSTTPAPTDGWVCVERPPVSWEDALKVAQRARVATAQEPTSTFSSPSPTKASTYNVAGPPSPVAPLGVAKSSTLFTLPSAEDVGFAPLPRTPPKASPTKAGITAGYVRSRVETYGNVLHQSPQTLDQPSGRVGNFVMPTKSSTPTGVEKISEGRRSAEEELLKWEDRLRNWGQTAELKVIQEESGRMNHDRERQLSWDMDDFEDSIRKDFEARLQSPTSDSETTSSRLAVPAAEVRWDVDDAEPPTTHEDSIYLFDDFQVEDEESLMQEADLIIESLCKSLEPVSDFLSPRDQTPESSIDGEESNPLTEEEKQKNTLIGGALKQVLGGAVLVAGVFVLWPKNAGNSERYHIVKAGETLSSILPEHAINPSSKFCKLNPQVCERKAVYPGQRLRLA</sequence>
<reference evidence="4 5" key="1">
    <citation type="submission" date="2024-09" db="EMBL/GenBank/DDBJ databases">
        <title>Chromosome-scale assembly of Riccia fluitans.</title>
        <authorList>
            <person name="Paukszto L."/>
            <person name="Sawicki J."/>
            <person name="Karawczyk K."/>
            <person name="Piernik-Szablinska J."/>
            <person name="Szczecinska M."/>
            <person name="Mazdziarz M."/>
        </authorList>
    </citation>
    <scope>NUCLEOTIDE SEQUENCE [LARGE SCALE GENOMIC DNA]</scope>
    <source>
        <strain evidence="4">Rf_01</strain>
        <tissue evidence="4">Aerial parts of the thallus</tissue>
    </source>
</reference>
<evidence type="ECO:0000259" key="3">
    <source>
        <dbReference type="PROSITE" id="PS51782"/>
    </source>
</evidence>
<feature type="region of interest" description="Disordered" evidence="2">
    <location>
        <begin position="353"/>
        <end position="388"/>
    </location>
</feature>
<dbReference type="Gene3D" id="3.10.350.10">
    <property type="entry name" value="LysM domain"/>
    <property type="match status" value="1"/>
</dbReference>
<gene>
    <name evidence="4" type="ORF">R1flu_024384</name>
</gene>
<dbReference type="SUPFAM" id="SSF49562">
    <property type="entry name" value="C2 domain (Calcium/lipid-binding domain, CaLB)"/>
    <property type="match status" value="1"/>
</dbReference>
<feature type="region of interest" description="Disordered" evidence="2">
    <location>
        <begin position="305"/>
        <end position="334"/>
    </location>
</feature>
<evidence type="ECO:0000256" key="2">
    <source>
        <dbReference type="SAM" id="MobiDB-lite"/>
    </source>
</evidence>
<dbReference type="Proteomes" id="UP001605036">
    <property type="component" value="Unassembled WGS sequence"/>
</dbReference>
<dbReference type="InterPro" id="IPR018392">
    <property type="entry name" value="LysM"/>
</dbReference>
<feature type="compositionally biased region" description="Basic and acidic residues" evidence="2">
    <location>
        <begin position="561"/>
        <end position="574"/>
    </location>
</feature>
<dbReference type="InterPro" id="IPR036779">
    <property type="entry name" value="LysM_dom_sf"/>
</dbReference>
<organism evidence="4 5">
    <name type="scientific">Riccia fluitans</name>
    <dbReference type="NCBI Taxonomy" id="41844"/>
    <lineage>
        <taxon>Eukaryota</taxon>
        <taxon>Viridiplantae</taxon>
        <taxon>Streptophyta</taxon>
        <taxon>Embryophyta</taxon>
        <taxon>Marchantiophyta</taxon>
        <taxon>Marchantiopsida</taxon>
        <taxon>Marchantiidae</taxon>
        <taxon>Marchantiales</taxon>
        <taxon>Ricciaceae</taxon>
        <taxon>Riccia</taxon>
    </lineage>
</organism>
<name>A0ABD1XUR3_9MARC</name>
<feature type="region of interest" description="Disordered" evidence="2">
    <location>
        <begin position="544"/>
        <end position="587"/>
    </location>
</feature>
<dbReference type="InterPro" id="IPR035892">
    <property type="entry name" value="C2_domain_sf"/>
</dbReference>
<dbReference type="CDD" id="cd00118">
    <property type="entry name" value="LysM"/>
    <property type="match status" value="1"/>
</dbReference>
<dbReference type="EMBL" id="JBHFFA010000007">
    <property type="protein sequence ID" value="KAL2612692.1"/>
    <property type="molecule type" value="Genomic_DNA"/>
</dbReference>
<dbReference type="AlphaFoldDB" id="A0ABD1XUR3"/>